<organism evidence="4">
    <name type="scientific">Sesamum radiatum</name>
    <name type="common">Black benniseed</name>
    <dbReference type="NCBI Taxonomy" id="300843"/>
    <lineage>
        <taxon>Eukaryota</taxon>
        <taxon>Viridiplantae</taxon>
        <taxon>Streptophyta</taxon>
        <taxon>Embryophyta</taxon>
        <taxon>Tracheophyta</taxon>
        <taxon>Spermatophyta</taxon>
        <taxon>Magnoliopsida</taxon>
        <taxon>eudicotyledons</taxon>
        <taxon>Gunneridae</taxon>
        <taxon>Pentapetalae</taxon>
        <taxon>asterids</taxon>
        <taxon>lamiids</taxon>
        <taxon>Lamiales</taxon>
        <taxon>Pedaliaceae</taxon>
        <taxon>Sesamum</taxon>
    </lineage>
</organism>
<proteinExistence type="predicted"/>
<dbReference type="Pfam" id="PF07727">
    <property type="entry name" value="RVT_2"/>
    <property type="match status" value="1"/>
</dbReference>
<feature type="domain" description="Retroviral polymerase SH3-like" evidence="3">
    <location>
        <begin position="21"/>
        <end position="81"/>
    </location>
</feature>
<protein>
    <submittedName>
        <fullName evidence="4">Retrovirus-related Pol polyprotein from transposon RE1</fullName>
    </submittedName>
</protein>
<comment type="caution">
    <text evidence="4">The sequence shown here is derived from an EMBL/GenBank/DDBJ whole genome shotgun (WGS) entry which is preliminary data.</text>
</comment>
<evidence type="ECO:0000259" key="3">
    <source>
        <dbReference type="Pfam" id="PF25597"/>
    </source>
</evidence>
<gene>
    <name evidence="4" type="ORF">Sradi_6178200</name>
</gene>
<evidence type="ECO:0000313" key="4">
    <source>
        <dbReference type="EMBL" id="KAL0303101.1"/>
    </source>
</evidence>
<feature type="region of interest" description="Disordered" evidence="1">
    <location>
        <begin position="90"/>
        <end position="124"/>
    </location>
</feature>
<name>A0AAW2KAI2_SESRA</name>
<reference evidence="4" key="2">
    <citation type="journal article" date="2024" name="Plant">
        <title>Genomic evolution and insights into agronomic trait innovations of Sesamum species.</title>
        <authorList>
            <person name="Miao H."/>
            <person name="Wang L."/>
            <person name="Qu L."/>
            <person name="Liu H."/>
            <person name="Sun Y."/>
            <person name="Le M."/>
            <person name="Wang Q."/>
            <person name="Wei S."/>
            <person name="Zheng Y."/>
            <person name="Lin W."/>
            <person name="Duan Y."/>
            <person name="Cao H."/>
            <person name="Xiong S."/>
            <person name="Wang X."/>
            <person name="Wei L."/>
            <person name="Li C."/>
            <person name="Ma Q."/>
            <person name="Ju M."/>
            <person name="Zhao R."/>
            <person name="Li G."/>
            <person name="Mu C."/>
            <person name="Tian Q."/>
            <person name="Mei H."/>
            <person name="Zhang T."/>
            <person name="Gao T."/>
            <person name="Zhang H."/>
        </authorList>
    </citation>
    <scope>NUCLEOTIDE SEQUENCE</scope>
    <source>
        <strain evidence="4">G02</strain>
    </source>
</reference>
<reference evidence="4" key="1">
    <citation type="submission" date="2020-06" db="EMBL/GenBank/DDBJ databases">
        <authorList>
            <person name="Li T."/>
            <person name="Hu X."/>
            <person name="Zhang T."/>
            <person name="Song X."/>
            <person name="Zhang H."/>
            <person name="Dai N."/>
            <person name="Sheng W."/>
            <person name="Hou X."/>
            <person name="Wei L."/>
        </authorList>
    </citation>
    <scope>NUCLEOTIDE SEQUENCE</scope>
    <source>
        <strain evidence="4">G02</strain>
        <tissue evidence="4">Leaf</tissue>
    </source>
</reference>
<dbReference type="AlphaFoldDB" id="A0AAW2KAI2"/>
<dbReference type="EMBL" id="JACGWJ010000029">
    <property type="protein sequence ID" value="KAL0303101.1"/>
    <property type="molecule type" value="Genomic_DNA"/>
</dbReference>
<evidence type="ECO:0000256" key="1">
    <source>
        <dbReference type="SAM" id="MobiDB-lite"/>
    </source>
</evidence>
<dbReference type="InterPro" id="IPR013103">
    <property type="entry name" value="RVT_2"/>
</dbReference>
<sequence length="264" mass="29797">MPHELLYGVSPLYDQLRVFESLCYVTNTSLSKTKFQLRAQKCIFIVYAITKKAYKLYDLISHQVVISRDVVFHEHIFPFATIPPVTTSVPLPTGTPQTDSEYTYDPPTSSAHTPTYNSEVSPPSTTIQIAHSPHSALSEPPLSSPLLVRRSSRITHRLARFNDIVCHLIYPSLLQSCNTSYVSFVAALSILQEPTSYAHAVKCDKWREAMQCELDLLERNHTWSKTSLPNGKHAIGCKWVFKLKLNADGTIDRYKARLVAKGFN</sequence>
<feature type="domain" description="Reverse transcriptase Ty1/copia-type" evidence="2">
    <location>
        <begin position="220"/>
        <end position="263"/>
    </location>
</feature>
<accession>A0AAW2KAI2</accession>
<dbReference type="Pfam" id="PF25597">
    <property type="entry name" value="SH3_retrovirus"/>
    <property type="match status" value="1"/>
</dbReference>
<dbReference type="InterPro" id="IPR057670">
    <property type="entry name" value="SH3_retrovirus"/>
</dbReference>
<evidence type="ECO:0000259" key="2">
    <source>
        <dbReference type="Pfam" id="PF07727"/>
    </source>
</evidence>